<feature type="transmembrane region" description="Helical" evidence="1">
    <location>
        <begin position="128"/>
        <end position="150"/>
    </location>
</feature>
<organism evidence="2 3">
    <name type="scientific">Pseudaquabacterium terrae</name>
    <dbReference type="NCBI Taxonomy" id="2732868"/>
    <lineage>
        <taxon>Bacteria</taxon>
        <taxon>Pseudomonadati</taxon>
        <taxon>Pseudomonadota</taxon>
        <taxon>Betaproteobacteria</taxon>
        <taxon>Burkholderiales</taxon>
        <taxon>Sphaerotilaceae</taxon>
        <taxon>Pseudaquabacterium</taxon>
    </lineage>
</organism>
<dbReference type="Proteomes" id="UP000737171">
    <property type="component" value="Unassembled WGS sequence"/>
</dbReference>
<proteinExistence type="predicted"/>
<reference evidence="2 3" key="1">
    <citation type="submission" date="2020-05" db="EMBL/GenBank/DDBJ databases">
        <title>Aquincola sp. isolate from soil.</title>
        <authorList>
            <person name="Han J."/>
            <person name="Kim D.-U."/>
        </authorList>
    </citation>
    <scope>NUCLEOTIDE SEQUENCE [LARGE SCALE GENOMIC DNA]</scope>
    <source>
        <strain evidence="2 3">S2</strain>
    </source>
</reference>
<keyword evidence="3" id="KW-1185">Reference proteome</keyword>
<feature type="transmembrane region" description="Helical" evidence="1">
    <location>
        <begin position="84"/>
        <end position="108"/>
    </location>
</feature>
<evidence type="ECO:0000313" key="3">
    <source>
        <dbReference type="Proteomes" id="UP000737171"/>
    </source>
</evidence>
<gene>
    <name evidence="2" type="ORF">HLB44_30905</name>
</gene>
<feature type="transmembrane region" description="Helical" evidence="1">
    <location>
        <begin position="51"/>
        <end position="77"/>
    </location>
</feature>
<sequence length="169" mass="18163">MAAWLTTSEETMATAGVYSAVIVWGCCRRSIYLKLKPGRLIAMGSFEQAGAGLFATALFWAVIVTALFGAVIVWRILGDELRRIVGHVLGVPLALIAGFVTFIATWLFCGWTVHALGLVAPSPGEADIAFPWAAWLVSSAMLGWTAAVGYRRFMAFADHPAEEGEGIRS</sequence>
<name>A0ABX2ERU3_9BURK</name>
<protein>
    <submittedName>
        <fullName evidence="2">Uncharacterized protein</fullName>
    </submittedName>
</protein>
<feature type="transmembrane region" description="Helical" evidence="1">
    <location>
        <begin position="12"/>
        <end position="31"/>
    </location>
</feature>
<comment type="caution">
    <text evidence="2">The sequence shown here is derived from an EMBL/GenBank/DDBJ whole genome shotgun (WGS) entry which is preliminary data.</text>
</comment>
<dbReference type="RefSeq" id="WP_173132475.1">
    <property type="nucleotide sequence ID" value="NZ_JABRWJ010000011.1"/>
</dbReference>
<keyword evidence="1" id="KW-1133">Transmembrane helix</keyword>
<keyword evidence="1" id="KW-0472">Membrane</keyword>
<accession>A0ABX2ERU3</accession>
<evidence type="ECO:0000313" key="2">
    <source>
        <dbReference type="EMBL" id="NRF71404.1"/>
    </source>
</evidence>
<dbReference type="EMBL" id="JABRWJ010000011">
    <property type="protein sequence ID" value="NRF71404.1"/>
    <property type="molecule type" value="Genomic_DNA"/>
</dbReference>
<keyword evidence="1" id="KW-0812">Transmembrane</keyword>
<evidence type="ECO:0000256" key="1">
    <source>
        <dbReference type="SAM" id="Phobius"/>
    </source>
</evidence>